<dbReference type="Proteomes" id="UP000310314">
    <property type="component" value="Unassembled WGS sequence"/>
</dbReference>
<dbReference type="RefSeq" id="WP_138658339.1">
    <property type="nucleotide sequence ID" value="NZ_VATY01000002.1"/>
</dbReference>
<sequence length="282" mass="30742">MKKLVPLFLIVFILHSCSTDKVDAIEDALDESVELSDDENGSDDDPSDESPSNENPDDFFEDSFDTDGDLIDYVTNNESALPNISSVSGRYRAVLDDNTNNITLHFHEDQGRIDAKPVTFPFEFIARNIGIGTLADSQTAPSPNGNPYLFSGVQVHDIDFNSINSSHVVVGHRGGAEFTIEGKNTVNGSSSVNDIGANTAPEGRADIRIVGTTERELIVYWQTPNLNYSTTEDNWNLYRDTGDLPGATPAYGEEVYVGLITYAYGQTGVPFVGTCDAIQIKD</sequence>
<evidence type="ECO:0000256" key="1">
    <source>
        <dbReference type="SAM" id="MobiDB-lite"/>
    </source>
</evidence>
<gene>
    <name evidence="2" type="ORF">FEE95_12795</name>
</gene>
<dbReference type="OrthoDB" id="1158421at2"/>
<proteinExistence type="predicted"/>
<name>A0A5S3PRH8_9FLAO</name>
<comment type="caution">
    <text evidence="2">The sequence shown here is derived from an EMBL/GenBank/DDBJ whole genome shotgun (WGS) entry which is preliminary data.</text>
</comment>
<reference evidence="2 3" key="1">
    <citation type="submission" date="2019-05" db="EMBL/GenBank/DDBJ databases">
        <authorList>
            <person name="Zhang J.-Y."/>
            <person name="Feg X."/>
            <person name="Du Z.-J."/>
        </authorList>
    </citation>
    <scope>NUCLEOTIDE SEQUENCE [LARGE SCALE GENOMIC DNA]</scope>
    <source>
        <strain evidence="2 3">RZ26</strain>
    </source>
</reference>
<feature type="compositionally biased region" description="Acidic residues" evidence="1">
    <location>
        <begin position="32"/>
        <end position="48"/>
    </location>
</feature>
<dbReference type="EMBL" id="VATY01000002">
    <property type="protein sequence ID" value="TMM57356.1"/>
    <property type="molecule type" value="Genomic_DNA"/>
</dbReference>
<evidence type="ECO:0000313" key="3">
    <source>
        <dbReference type="Proteomes" id="UP000310314"/>
    </source>
</evidence>
<keyword evidence="3" id="KW-1185">Reference proteome</keyword>
<accession>A0A5S3PRH8</accession>
<protein>
    <submittedName>
        <fullName evidence="2">Uncharacterized protein</fullName>
    </submittedName>
</protein>
<dbReference type="AlphaFoldDB" id="A0A5S3PRH8"/>
<evidence type="ECO:0000313" key="2">
    <source>
        <dbReference type="EMBL" id="TMM57356.1"/>
    </source>
</evidence>
<feature type="region of interest" description="Disordered" evidence="1">
    <location>
        <begin position="32"/>
        <end position="61"/>
    </location>
</feature>
<organism evidence="2 3">
    <name type="scientific">Maribacter algarum</name>
    <name type="common">ex Zhang et al. 2020</name>
    <dbReference type="NCBI Taxonomy" id="2578118"/>
    <lineage>
        <taxon>Bacteria</taxon>
        <taxon>Pseudomonadati</taxon>
        <taxon>Bacteroidota</taxon>
        <taxon>Flavobacteriia</taxon>
        <taxon>Flavobacteriales</taxon>
        <taxon>Flavobacteriaceae</taxon>
        <taxon>Maribacter</taxon>
    </lineage>
</organism>